<evidence type="ECO:0000313" key="4">
    <source>
        <dbReference type="EMBL" id="KAG0651735.1"/>
    </source>
</evidence>
<evidence type="ECO:0000259" key="3">
    <source>
        <dbReference type="Pfam" id="PF25995"/>
    </source>
</evidence>
<dbReference type="Pfam" id="PF25995">
    <property type="entry name" value="STB6_N"/>
    <property type="match status" value="1"/>
</dbReference>
<feature type="compositionally biased region" description="Basic and acidic residues" evidence="2">
    <location>
        <begin position="624"/>
        <end position="635"/>
    </location>
</feature>
<reference evidence="4" key="1">
    <citation type="submission" date="2019-07" db="EMBL/GenBank/DDBJ databases">
        <title>Hyphodiscus hymeniophilus genome sequencing and assembly.</title>
        <authorList>
            <person name="Kramer G."/>
            <person name="Nodwell J."/>
        </authorList>
    </citation>
    <scope>NUCLEOTIDE SEQUENCE</scope>
    <source>
        <strain evidence="4">ATCC 34498</strain>
    </source>
</reference>
<evidence type="ECO:0000256" key="1">
    <source>
        <dbReference type="SAM" id="Coils"/>
    </source>
</evidence>
<feature type="region of interest" description="Disordered" evidence="2">
    <location>
        <begin position="474"/>
        <end position="507"/>
    </location>
</feature>
<keyword evidence="1" id="KW-0175">Coiled coil</keyword>
<gene>
    <name evidence="4" type="ORF">D0Z07_2030</name>
</gene>
<name>A0A9P7B041_9HELO</name>
<dbReference type="OrthoDB" id="19806at2759"/>
<dbReference type="EMBL" id="VNKQ01000004">
    <property type="protein sequence ID" value="KAG0651735.1"/>
    <property type="molecule type" value="Genomic_DNA"/>
</dbReference>
<feature type="domain" description="STB6-like N-terminal" evidence="3">
    <location>
        <begin position="82"/>
        <end position="217"/>
    </location>
</feature>
<comment type="caution">
    <text evidence="4">The sequence shown here is derived from an EMBL/GenBank/DDBJ whole genome shotgun (WGS) entry which is preliminary data.</text>
</comment>
<dbReference type="Proteomes" id="UP000785200">
    <property type="component" value="Unassembled WGS sequence"/>
</dbReference>
<sequence length="919" mass="101923">MAGRFVFPQGYDPHMNGHNALTLARTASERHNAIQKINTSQSISQKVDGSTSSGHSPQLAMSKPVAGNQTKKPAPTSPPRRHFVFTDPVAFRHDAATVVVERHGQLKGYEIYLVEQWACSRVHPTFIITTYTGDANHSVKVGVLGVPTDEDVWSPRLRVYFKAISQFHARPKETPLGMLMVTNLSSFPSALTVIPVPDGDVRKHREDFIVNENLKRLGCSGRSGMSLSTPAGATQAKFVQLYKTSDRIPLYGAVIELVKLCQVALLVFGNLEQEYADGLLCDVTERAINDWWTEIGSEYFNDEPTDGILGPTTVAALLGMLMGARNRLNYYGAPVSKDAFDVFSLKRGIAYFQKSQKMERTRRLDRRTLNRLHQATAKAAAGEGWTVPKAVKSTVAELGGKGGEMVMGMVGRDKGGIGDIETLDIEKYVNLVHGERAKWLWYGKPRRTGTGEGRSDADAGNMTFKKDDHGGYIWSHNRADSMPPEDEVETRRKESPNDVYTSKPPGSVVSMLENGIDRDQQLRRTVLKSVTGKMGDARSGFGRIKDAVGLRGHASKHAKDDDYDARQTGVLGPMGQYFSASSSNLSPVGTPTTGIGKTFTWKNTPEDYKNGALKSKETATTTDPVRESDSLHDESTISLSGGAIEREAAQKDIRAAARWAEQVKDIRQTLVANDPSIAGSNYGDDLEGPLLDAERDPHNFEVLLHRRHSTNTSPLLNKPRNEAWWPRCMSFSDVEDAVLSWEPVGTLHDDGDNSDTWTALQKQKYIAEDFKTLYDKVSDLQDRLGPWVERKVDSVDALDDQAAQDQEGFQSLYYQLSESYEAIKQNSKDILADERSHVMEMIKDIDVLGAKLEYEINALVSKVQDVEDGVAQFERQVDDLESRADELEAHLNTESWPHWLVRSVTGIGSRPTRKMPLGH</sequence>
<dbReference type="PANTHER" id="PTHR31011:SF2">
    <property type="entry name" value="PROTEIN STB2-RELATED"/>
    <property type="match status" value="1"/>
</dbReference>
<proteinExistence type="predicted"/>
<protein>
    <submittedName>
        <fullName evidence="4">Stb2</fullName>
    </submittedName>
</protein>
<dbReference type="InterPro" id="IPR038919">
    <property type="entry name" value="STB2/STB2"/>
</dbReference>
<evidence type="ECO:0000256" key="2">
    <source>
        <dbReference type="SAM" id="MobiDB-lite"/>
    </source>
</evidence>
<feature type="coiled-coil region" evidence="1">
    <location>
        <begin position="856"/>
        <end position="890"/>
    </location>
</feature>
<dbReference type="AlphaFoldDB" id="A0A9P7B041"/>
<keyword evidence="5" id="KW-1185">Reference proteome</keyword>
<dbReference type="InterPro" id="IPR059025">
    <property type="entry name" value="STB6_N"/>
</dbReference>
<accession>A0A9P7B041</accession>
<dbReference type="PANTHER" id="PTHR31011">
    <property type="entry name" value="PROTEIN STB2-RELATED"/>
    <property type="match status" value="1"/>
</dbReference>
<organism evidence="4 5">
    <name type="scientific">Hyphodiscus hymeniophilus</name>
    <dbReference type="NCBI Taxonomy" id="353542"/>
    <lineage>
        <taxon>Eukaryota</taxon>
        <taxon>Fungi</taxon>
        <taxon>Dikarya</taxon>
        <taxon>Ascomycota</taxon>
        <taxon>Pezizomycotina</taxon>
        <taxon>Leotiomycetes</taxon>
        <taxon>Helotiales</taxon>
        <taxon>Hyphodiscaceae</taxon>
        <taxon>Hyphodiscus</taxon>
    </lineage>
</organism>
<dbReference type="GO" id="GO:0070822">
    <property type="term" value="C:Sin3-type complex"/>
    <property type="evidence" value="ECO:0007669"/>
    <property type="project" value="TreeGrafter"/>
</dbReference>
<evidence type="ECO:0000313" key="5">
    <source>
        <dbReference type="Proteomes" id="UP000785200"/>
    </source>
</evidence>
<feature type="region of interest" description="Disordered" evidence="2">
    <location>
        <begin position="610"/>
        <end position="643"/>
    </location>
</feature>
<feature type="region of interest" description="Disordered" evidence="2">
    <location>
        <begin position="36"/>
        <end position="81"/>
    </location>
</feature>
<feature type="compositionally biased region" description="Polar residues" evidence="2">
    <location>
        <begin position="36"/>
        <end position="56"/>
    </location>
</feature>